<evidence type="ECO:0000313" key="2">
    <source>
        <dbReference type="EMBL" id="JAP08611.1"/>
    </source>
</evidence>
<name>A0A0V0GL08_SOLCH</name>
<feature type="transmembrane region" description="Helical" evidence="1">
    <location>
        <begin position="21"/>
        <end position="40"/>
    </location>
</feature>
<organism evidence="2">
    <name type="scientific">Solanum chacoense</name>
    <name type="common">Chaco potato</name>
    <dbReference type="NCBI Taxonomy" id="4108"/>
    <lineage>
        <taxon>Eukaryota</taxon>
        <taxon>Viridiplantae</taxon>
        <taxon>Streptophyta</taxon>
        <taxon>Embryophyta</taxon>
        <taxon>Tracheophyta</taxon>
        <taxon>Spermatophyta</taxon>
        <taxon>Magnoliopsida</taxon>
        <taxon>eudicotyledons</taxon>
        <taxon>Gunneridae</taxon>
        <taxon>Pentapetalae</taxon>
        <taxon>asterids</taxon>
        <taxon>lamiids</taxon>
        <taxon>Solanales</taxon>
        <taxon>Solanaceae</taxon>
        <taxon>Solanoideae</taxon>
        <taxon>Solaneae</taxon>
        <taxon>Solanum</taxon>
    </lineage>
</organism>
<keyword evidence="1" id="KW-0472">Membrane</keyword>
<keyword evidence="1" id="KW-0812">Transmembrane</keyword>
<evidence type="ECO:0000256" key="1">
    <source>
        <dbReference type="SAM" id="Phobius"/>
    </source>
</evidence>
<accession>A0A0V0GL08</accession>
<dbReference type="AlphaFoldDB" id="A0A0V0GL08"/>
<keyword evidence="1" id="KW-1133">Transmembrane helix</keyword>
<reference evidence="2" key="1">
    <citation type="submission" date="2015-12" db="EMBL/GenBank/DDBJ databases">
        <title>Gene expression during late stages of embryo sac development: a critical building block for successful pollen-pistil interactions.</title>
        <authorList>
            <person name="Liu Y."/>
            <person name="Joly V."/>
            <person name="Sabar M."/>
            <person name="Matton D.P."/>
        </authorList>
    </citation>
    <scope>NUCLEOTIDE SEQUENCE</scope>
</reference>
<sequence>MNECRIICIWLLVKLVMLSRLVIKILIFFLITMVSGPASASTKFMGYRPRPTSNKYHVLLSTKTRIDWKKSPTAYFVATF</sequence>
<proteinExistence type="predicted"/>
<dbReference type="EMBL" id="GEDG01036607">
    <property type="protein sequence ID" value="JAP08611.1"/>
    <property type="molecule type" value="Transcribed_RNA"/>
</dbReference>
<protein>
    <submittedName>
        <fullName evidence="2">Putative ovule protein</fullName>
    </submittedName>
</protein>